<evidence type="ECO:0000313" key="1">
    <source>
        <dbReference type="EMBL" id="KAF8711100.1"/>
    </source>
</evidence>
<comment type="caution">
    <text evidence="1">The sequence shown here is derived from an EMBL/GenBank/DDBJ whole genome shotgun (WGS) entry which is preliminary data.</text>
</comment>
<evidence type="ECO:0000313" key="2">
    <source>
        <dbReference type="Proteomes" id="UP000636709"/>
    </source>
</evidence>
<dbReference type="Gramene" id="Dexi8A01G0004820.1">
    <property type="protein sequence ID" value="Dexi8A01G0004820.1:cds"/>
    <property type="gene ID" value="Dexi8A01G0004820"/>
</dbReference>
<sequence>MEPVPIVDDEASKGYKLWQSGNSVIAVGALVMTHDTLYHQHLEFWTMNLSVEEPLMWVKDGEMDCKEL</sequence>
<dbReference type="Proteomes" id="UP000636709">
    <property type="component" value="Unassembled WGS sequence"/>
</dbReference>
<gene>
    <name evidence="1" type="ORF">HU200_029106</name>
</gene>
<dbReference type="AlphaFoldDB" id="A0A835BQC6"/>
<organism evidence="1 2">
    <name type="scientific">Digitaria exilis</name>
    <dbReference type="NCBI Taxonomy" id="1010633"/>
    <lineage>
        <taxon>Eukaryota</taxon>
        <taxon>Viridiplantae</taxon>
        <taxon>Streptophyta</taxon>
        <taxon>Embryophyta</taxon>
        <taxon>Tracheophyta</taxon>
        <taxon>Spermatophyta</taxon>
        <taxon>Magnoliopsida</taxon>
        <taxon>Liliopsida</taxon>
        <taxon>Poales</taxon>
        <taxon>Poaceae</taxon>
        <taxon>PACMAD clade</taxon>
        <taxon>Panicoideae</taxon>
        <taxon>Panicodae</taxon>
        <taxon>Paniceae</taxon>
        <taxon>Anthephorinae</taxon>
        <taxon>Digitaria</taxon>
    </lineage>
</organism>
<reference evidence="1" key="1">
    <citation type="submission" date="2020-07" db="EMBL/GenBank/DDBJ databases">
        <title>Genome sequence and genetic diversity analysis of an under-domesticated orphan crop, white fonio (Digitaria exilis).</title>
        <authorList>
            <person name="Bennetzen J.L."/>
            <person name="Chen S."/>
            <person name="Ma X."/>
            <person name="Wang X."/>
            <person name="Yssel A.E.J."/>
            <person name="Chaluvadi S.R."/>
            <person name="Johnson M."/>
            <person name="Gangashetty P."/>
            <person name="Hamidou F."/>
            <person name="Sanogo M.D."/>
            <person name="Zwaenepoel A."/>
            <person name="Wallace J."/>
            <person name="Van De Peer Y."/>
            <person name="Van Deynze A."/>
        </authorList>
    </citation>
    <scope>NUCLEOTIDE SEQUENCE</scope>
    <source>
        <tissue evidence="1">Leaves</tissue>
    </source>
</reference>
<keyword evidence="2" id="KW-1185">Reference proteome</keyword>
<name>A0A835BQC6_9POAL</name>
<proteinExistence type="predicted"/>
<protein>
    <submittedName>
        <fullName evidence="1">Uncharacterized protein</fullName>
    </submittedName>
</protein>
<dbReference type="EMBL" id="JACEFO010001753">
    <property type="protein sequence ID" value="KAF8711100.1"/>
    <property type="molecule type" value="Genomic_DNA"/>
</dbReference>
<accession>A0A835BQC6</accession>